<dbReference type="Proteomes" id="UP001418222">
    <property type="component" value="Unassembled WGS sequence"/>
</dbReference>
<feature type="compositionally biased region" description="Low complexity" evidence="1">
    <location>
        <begin position="21"/>
        <end position="31"/>
    </location>
</feature>
<feature type="compositionally biased region" description="Polar residues" evidence="1">
    <location>
        <begin position="1"/>
        <end position="11"/>
    </location>
</feature>
<feature type="region of interest" description="Disordered" evidence="1">
    <location>
        <begin position="1"/>
        <end position="49"/>
    </location>
</feature>
<feature type="compositionally biased region" description="Basic and acidic residues" evidence="1">
    <location>
        <begin position="32"/>
        <end position="47"/>
    </location>
</feature>
<keyword evidence="3" id="KW-1185">Reference proteome</keyword>
<proteinExistence type="predicted"/>
<name>A0AAP0AT86_9ASPA</name>
<dbReference type="AlphaFoldDB" id="A0AAP0AT86"/>
<evidence type="ECO:0000313" key="2">
    <source>
        <dbReference type="EMBL" id="KAK8913887.1"/>
    </source>
</evidence>
<evidence type="ECO:0000313" key="3">
    <source>
        <dbReference type="Proteomes" id="UP001418222"/>
    </source>
</evidence>
<dbReference type="EMBL" id="JBBWWQ010000021">
    <property type="protein sequence ID" value="KAK8913887.1"/>
    <property type="molecule type" value="Genomic_DNA"/>
</dbReference>
<gene>
    <name evidence="2" type="primary">ABCG42</name>
    <name evidence="2" type="ORF">KSP39_PZI023866</name>
</gene>
<sequence length="119" mass="13678">MASPQVNSQSDTQDELFLSPTTQVSSTTTDVDTSREDDGGGDEEVRRQWPAIERLPSLVRLRSSLFRHGADGGGKAEMRVVDVARLDAVERRRFVDNFIRDVEQDNRRMLEMQRERLER</sequence>
<organism evidence="2 3">
    <name type="scientific">Platanthera zijinensis</name>
    <dbReference type="NCBI Taxonomy" id="2320716"/>
    <lineage>
        <taxon>Eukaryota</taxon>
        <taxon>Viridiplantae</taxon>
        <taxon>Streptophyta</taxon>
        <taxon>Embryophyta</taxon>
        <taxon>Tracheophyta</taxon>
        <taxon>Spermatophyta</taxon>
        <taxon>Magnoliopsida</taxon>
        <taxon>Liliopsida</taxon>
        <taxon>Asparagales</taxon>
        <taxon>Orchidaceae</taxon>
        <taxon>Orchidoideae</taxon>
        <taxon>Orchideae</taxon>
        <taxon>Orchidinae</taxon>
        <taxon>Platanthera</taxon>
    </lineage>
</organism>
<protein>
    <submittedName>
        <fullName evidence="2">ABC transporter G family member 42</fullName>
    </submittedName>
</protein>
<accession>A0AAP0AT86</accession>
<reference evidence="2 3" key="1">
    <citation type="journal article" date="2022" name="Nat. Plants">
        <title>Genomes of leafy and leafless Platanthera orchids illuminate the evolution of mycoheterotrophy.</title>
        <authorList>
            <person name="Li M.H."/>
            <person name="Liu K.W."/>
            <person name="Li Z."/>
            <person name="Lu H.C."/>
            <person name="Ye Q.L."/>
            <person name="Zhang D."/>
            <person name="Wang J.Y."/>
            <person name="Li Y.F."/>
            <person name="Zhong Z.M."/>
            <person name="Liu X."/>
            <person name="Yu X."/>
            <person name="Liu D.K."/>
            <person name="Tu X.D."/>
            <person name="Liu B."/>
            <person name="Hao Y."/>
            <person name="Liao X.Y."/>
            <person name="Jiang Y.T."/>
            <person name="Sun W.H."/>
            <person name="Chen J."/>
            <person name="Chen Y.Q."/>
            <person name="Ai Y."/>
            <person name="Zhai J.W."/>
            <person name="Wu S.S."/>
            <person name="Zhou Z."/>
            <person name="Hsiao Y.Y."/>
            <person name="Wu W.L."/>
            <person name="Chen Y.Y."/>
            <person name="Lin Y.F."/>
            <person name="Hsu J.L."/>
            <person name="Li C.Y."/>
            <person name="Wang Z.W."/>
            <person name="Zhao X."/>
            <person name="Zhong W.Y."/>
            <person name="Ma X.K."/>
            <person name="Ma L."/>
            <person name="Huang J."/>
            <person name="Chen G.Z."/>
            <person name="Huang M.Z."/>
            <person name="Huang L."/>
            <person name="Peng D.H."/>
            <person name="Luo Y.B."/>
            <person name="Zou S.Q."/>
            <person name="Chen S.P."/>
            <person name="Lan S."/>
            <person name="Tsai W.C."/>
            <person name="Van de Peer Y."/>
            <person name="Liu Z.J."/>
        </authorList>
    </citation>
    <scope>NUCLEOTIDE SEQUENCE [LARGE SCALE GENOMIC DNA]</scope>
    <source>
        <strain evidence="2">Lor287</strain>
    </source>
</reference>
<comment type="caution">
    <text evidence="2">The sequence shown here is derived from an EMBL/GenBank/DDBJ whole genome shotgun (WGS) entry which is preliminary data.</text>
</comment>
<evidence type="ECO:0000256" key="1">
    <source>
        <dbReference type="SAM" id="MobiDB-lite"/>
    </source>
</evidence>